<accession>N6U9W7</accession>
<dbReference type="AlphaFoldDB" id="N6U9W7"/>
<comment type="caution">
    <text evidence="1">The sequence shown here is derived from an EMBL/GenBank/DDBJ whole genome shotgun (WGS) entry which is preliminary data.</text>
</comment>
<name>N6U9W7_9HYPH</name>
<dbReference type="Proteomes" id="UP000012429">
    <property type="component" value="Unassembled WGS sequence"/>
</dbReference>
<keyword evidence="2" id="KW-1185">Reference proteome</keyword>
<gene>
    <name evidence="1" type="ORF">RHSP_13702</name>
</gene>
<proteinExistence type="predicted"/>
<organism evidence="1 2">
    <name type="scientific">Rhizobium freirei PRF 81</name>
    <dbReference type="NCBI Taxonomy" id="363754"/>
    <lineage>
        <taxon>Bacteria</taxon>
        <taxon>Pseudomonadati</taxon>
        <taxon>Pseudomonadota</taxon>
        <taxon>Alphaproteobacteria</taxon>
        <taxon>Hyphomicrobiales</taxon>
        <taxon>Rhizobiaceae</taxon>
        <taxon>Rhizobium/Agrobacterium group</taxon>
        <taxon>Rhizobium</taxon>
    </lineage>
</organism>
<evidence type="ECO:0000313" key="2">
    <source>
        <dbReference type="Proteomes" id="UP000012429"/>
    </source>
</evidence>
<dbReference type="EMBL" id="AQHN01000061">
    <property type="protein sequence ID" value="ENN86993.1"/>
    <property type="molecule type" value="Genomic_DNA"/>
</dbReference>
<dbReference type="STRING" id="363754.RHSP_13702"/>
<protein>
    <submittedName>
        <fullName evidence="1">Uncharacterized protein</fullName>
    </submittedName>
</protein>
<evidence type="ECO:0000313" key="1">
    <source>
        <dbReference type="EMBL" id="ENN86993.1"/>
    </source>
</evidence>
<sequence>MPPFSKSSPFSGLAHRRRVLDAALVPKGVEAAGDLQRAACADIAVEDFAVVTDTFDDVVGPVIGQAEVSADGGTLLGAEEALDIRIWRALHLIDVLLRDAEFLGIDHRIGRPADDVEPLVVALADGRAERLLGDDLRQNDVVVRVLQRQAQRVEAGLVGGVDVATAGIVRGVDFLELVEDHRIVLEIVGLEIVGEVEFGRRAGLHADGCAGKFERRFDVQFLANHEALAVIIGDRTELEAERGVAIDRPSGVTGKHIDFAGLQCSKAVLGAQRGVFHFGRIAEYGGGYGAAKVDVETGPVAGGVRLRKAEKACIDAALYEALGLYIAERRGGSAGRGVSQCCDSENCGESKLFHLSQPSSIVLWLKCIASEAGSSGTMFPHSLEASGPITVSNGFVVKRLPPLLPIYSEISPC</sequence>
<reference evidence="1 2" key="1">
    <citation type="journal article" date="2012" name="BMC Genomics">
        <title>Genomic basis of broad host range and environmental adaptability of Rhizobium tropici CIAT 899 and Rhizobium sp. PRF 81 which are used in inoculants for common bean (Phaseolus vulgaris L.).</title>
        <authorList>
            <person name="Ormeno-Orrillo E."/>
            <person name="Menna P."/>
            <person name="Almeida L.G."/>
            <person name="Ollero F.J."/>
            <person name="Nicolas M.F."/>
            <person name="Pains Rodrigues E."/>
            <person name="Shigueyoshi Nakatani A."/>
            <person name="Silva Batista J.S."/>
            <person name="Oliveira Chueire L.M."/>
            <person name="Souza R.C."/>
            <person name="Ribeiro Vasconcelos A.T."/>
            <person name="Megias M."/>
            <person name="Hungria M."/>
            <person name="Martinez-Romero E."/>
        </authorList>
    </citation>
    <scope>NUCLEOTIDE SEQUENCE [LARGE SCALE GENOMIC DNA]</scope>
    <source>
        <strain evidence="1 2">PRF 81</strain>
    </source>
</reference>